<proteinExistence type="predicted"/>
<accession>A0A3M2LCT0</accession>
<evidence type="ECO:0000313" key="2">
    <source>
        <dbReference type="EMBL" id="RMI34383.1"/>
    </source>
</evidence>
<evidence type="ECO:0000259" key="1">
    <source>
        <dbReference type="Pfam" id="PF13827"/>
    </source>
</evidence>
<sequence>MIIGWPADGPPKAAVSGRSTMFRKGATALGLIAASATALVVTGTGTAAAERGADGHYYLSIAISTDNIEGTFVAGTAANYPDQASADQAALGECGYANCWVVVRSQDGCGAVAARDNDVAGGEGATTGEAARNAIAQLPPPSLLASLSGGGGAPDVFAVHCNG</sequence>
<gene>
    <name evidence="2" type="ORF">EBN03_08360</name>
</gene>
<reference evidence="2 3" key="1">
    <citation type="submission" date="2018-10" db="EMBL/GenBank/DDBJ databases">
        <title>Isolation from cow dung.</title>
        <authorList>
            <person name="Ling L."/>
        </authorList>
    </citation>
    <scope>NUCLEOTIDE SEQUENCE [LARGE SCALE GENOMIC DNA]</scope>
    <source>
        <strain evidence="2 3">NEAU-LL90</strain>
    </source>
</reference>
<dbReference type="AlphaFoldDB" id="A0A3M2LCT0"/>
<comment type="caution">
    <text evidence="2">The sequence shown here is derived from an EMBL/GenBank/DDBJ whole genome shotgun (WGS) entry which is preliminary data.</text>
</comment>
<dbReference type="Proteomes" id="UP000279275">
    <property type="component" value="Unassembled WGS sequence"/>
</dbReference>
<organism evidence="2 3">
    <name type="scientific">Nocardia stercoris</name>
    <dbReference type="NCBI Taxonomy" id="2483361"/>
    <lineage>
        <taxon>Bacteria</taxon>
        <taxon>Bacillati</taxon>
        <taxon>Actinomycetota</taxon>
        <taxon>Actinomycetes</taxon>
        <taxon>Mycobacteriales</taxon>
        <taxon>Nocardiaceae</taxon>
        <taxon>Nocardia</taxon>
    </lineage>
</organism>
<evidence type="ECO:0000313" key="3">
    <source>
        <dbReference type="Proteomes" id="UP000279275"/>
    </source>
</evidence>
<protein>
    <submittedName>
        <fullName evidence="2">DUF4189 domain-containing protein</fullName>
    </submittedName>
</protein>
<feature type="domain" description="DUF4189" evidence="1">
    <location>
        <begin position="61"/>
        <end position="137"/>
    </location>
</feature>
<dbReference type="InterPro" id="IPR025240">
    <property type="entry name" value="DUF4189"/>
</dbReference>
<dbReference type="Pfam" id="PF13827">
    <property type="entry name" value="DUF4189"/>
    <property type="match status" value="1"/>
</dbReference>
<name>A0A3M2LCT0_9NOCA</name>
<keyword evidence="3" id="KW-1185">Reference proteome</keyword>
<dbReference type="EMBL" id="RFFH01000002">
    <property type="protein sequence ID" value="RMI34383.1"/>
    <property type="molecule type" value="Genomic_DNA"/>
</dbReference>